<dbReference type="Gene3D" id="1.10.10.10">
    <property type="entry name" value="Winged helix-like DNA-binding domain superfamily/Winged helix DNA-binding domain"/>
    <property type="match status" value="1"/>
</dbReference>
<proteinExistence type="predicted"/>
<accession>A0ABT1JHG7</accession>
<evidence type="ECO:0000313" key="6">
    <source>
        <dbReference type="Proteomes" id="UP000791080"/>
    </source>
</evidence>
<organism evidence="5 6">
    <name type="scientific">Actinoalloteichus caeruleus DSM 43889</name>
    <dbReference type="NCBI Taxonomy" id="1120930"/>
    <lineage>
        <taxon>Bacteria</taxon>
        <taxon>Bacillati</taxon>
        <taxon>Actinomycetota</taxon>
        <taxon>Actinomycetes</taxon>
        <taxon>Pseudonocardiales</taxon>
        <taxon>Pseudonocardiaceae</taxon>
        <taxon>Actinoalloteichus</taxon>
        <taxon>Actinoalloteichus cyanogriseus</taxon>
    </lineage>
</organism>
<protein>
    <submittedName>
        <fullName evidence="5">Helix-turn-helix domain-containing protein</fullName>
    </submittedName>
</protein>
<evidence type="ECO:0000313" key="5">
    <source>
        <dbReference type="EMBL" id="MCP2331950.1"/>
    </source>
</evidence>
<dbReference type="PANTHER" id="PTHR33154:SF15">
    <property type="entry name" value="REGULATORY PROTEIN ARSR"/>
    <property type="match status" value="1"/>
</dbReference>
<dbReference type="CDD" id="cd00090">
    <property type="entry name" value="HTH_ARSR"/>
    <property type="match status" value="1"/>
</dbReference>
<dbReference type="Pfam" id="PF12840">
    <property type="entry name" value="HTH_20"/>
    <property type="match status" value="1"/>
</dbReference>
<keyword evidence="6" id="KW-1185">Reference proteome</keyword>
<evidence type="ECO:0000256" key="3">
    <source>
        <dbReference type="ARBA" id="ARBA00023163"/>
    </source>
</evidence>
<keyword evidence="1" id="KW-0805">Transcription regulation</keyword>
<keyword evidence="3" id="KW-0804">Transcription</keyword>
<gene>
    <name evidence="5" type="ORF">G443_002220</name>
</gene>
<dbReference type="InterPro" id="IPR011991">
    <property type="entry name" value="ArsR-like_HTH"/>
</dbReference>
<dbReference type="InterPro" id="IPR036390">
    <property type="entry name" value="WH_DNA-bd_sf"/>
</dbReference>
<reference evidence="5 6" key="1">
    <citation type="submission" date="2022-06" db="EMBL/GenBank/DDBJ databases">
        <title>Genomic Encyclopedia of Type Strains, Phase I: the one thousand microbial genomes (KMG-I) project.</title>
        <authorList>
            <person name="Kyrpides N."/>
        </authorList>
    </citation>
    <scope>NUCLEOTIDE SEQUENCE [LARGE SCALE GENOMIC DNA]</scope>
    <source>
        <strain evidence="5 6">DSM 43889</strain>
    </source>
</reference>
<comment type="caution">
    <text evidence="5">The sequence shown here is derived from an EMBL/GenBank/DDBJ whole genome shotgun (WGS) entry which is preliminary data.</text>
</comment>
<dbReference type="Proteomes" id="UP000791080">
    <property type="component" value="Unassembled WGS sequence"/>
</dbReference>
<dbReference type="SUPFAM" id="SSF46785">
    <property type="entry name" value="Winged helix' DNA-binding domain"/>
    <property type="match status" value="1"/>
</dbReference>
<dbReference type="EMBL" id="AUBJ02000001">
    <property type="protein sequence ID" value="MCP2331950.1"/>
    <property type="molecule type" value="Genomic_DNA"/>
</dbReference>
<evidence type="ECO:0000259" key="4">
    <source>
        <dbReference type="SMART" id="SM00418"/>
    </source>
</evidence>
<dbReference type="SMART" id="SM00418">
    <property type="entry name" value="HTH_ARSR"/>
    <property type="match status" value="1"/>
</dbReference>
<dbReference type="InterPro" id="IPR051081">
    <property type="entry name" value="HTH_MetalResp_TranReg"/>
</dbReference>
<keyword evidence="2" id="KW-0238">DNA-binding</keyword>
<sequence>MAENREGRRDPKALRALAHPVRIALMDLLAERDRTATQCSVVLGESVANCSYHLRTLARHGYVEQAGDGGREKPWRLASFHQTLVIDGADDESDLASEAATEAFLEHDFDILRQGIRTRAREPEGWREATGVVSATTFVTLEEMRELRRDLMRVLERFTDRLENRDARPDGASQVRLVLGMTRRPGVGPEPSPPSGG</sequence>
<dbReference type="InterPro" id="IPR001845">
    <property type="entry name" value="HTH_ArsR_DNA-bd_dom"/>
</dbReference>
<dbReference type="InterPro" id="IPR036388">
    <property type="entry name" value="WH-like_DNA-bd_sf"/>
</dbReference>
<name>A0ABT1JHG7_ACTCY</name>
<feature type="domain" description="HTH arsR-type" evidence="4">
    <location>
        <begin position="12"/>
        <end position="91"/>
    </location>
</feature>
<dbReference type="RefSeq" id="WP_155886000.1">
    <property type="nucleotide sequence ID" value="NZ_AUBJ02000001.1"/>
</dbReference>
<dbReference type="PANTHER" id="PTHR33154">
    <property type="entry name" value="TRANSCRIPTIONAL REGULATOR, ARSR FAMILY"/>
    <property type="match status" value="1"/>
</dbReference>
<evidence type="ECO:0000256" key="2">
    <source>
        <dbReference type="ARBA" id="ARBA00023125"/>
    </source>
</evidence>
<evidence type="ECO:0000256" key="1">
    <source>
        <dbReference type="ARBA" id="ARBA00023015"/>
    </source>
</evidence>